<keyword evidence="2" id="KW-1185">Reference proteome</keyword>
<accession>A0ACC2I7Q7</accession>
<dbReference type="EMBL" id="JAPHNI010000427">
    <property type="protein sequence ID" value="KAJ8111206.1"/>
    <property type="molecule type" value="Genomic_DNA"/>
</dbReference>
<sequence>MASITSPNRVDLPTPPASSVAASQHPSPLPQPRKHPLQPGGTRESELIRYLDHGLNQIQKRVDNRVTNRRTPALLGQEVGYHAFWEVAKDLDGLVDVVWVSGSPNLQIPYLLNIAVLTADFLPHFHNTTRSTQATFKLLAKLDYAFSSLLTGHDTSSGETLPGFETGRSVATTDKVRLKGIVDRTRLTVVRVLSGESVIGEDEEMGEADAADTDTDGGQRAGARTDEDMVVFEGFENNEDDDEDEDWEERNIGNIYEKTIGELGDVLGGPPIGIITDDCGTSATNKGSQGSGFVEPDELEAAHMLERATMGQPSEKREHNATALAIMIAIGSMRTLVLPQLAWTCPRNRAVVQARSMPTYHACNITVRLGSVPLAETTTSDVVLRKGDVAKRQCETAEKKLLHSSCLKERRVLFPGDPDGFELNWLGNTPFMQVQVDDGFARPPAQDRTAQALALHVKLSDKALHAGFTGKTHLKIDVFFNGQLSACSLIHTNDIRSGAKSLHQVFAGYRVDFLSERPWVMLPPFMTADGGTRRFRKTITPQERFKEISAALLTEAEERGTDKDGASPPSAVFLDALARMQIPSCVMTMQKPGGRKFGVVDVVITAGTGNKITAGANYLQSPQRLKDSSFVVRARVKGEDENAMTGTDDIHDAVVEFPKALTRGLDDGTDAAVDLQSEHSRKRQAVSSVEGLPQRAPQVTFSQSPFSGLQVPYLPPPDRFTYADQPLLAGRFSPRCPSPEHRSDGHKKPLPSTDYSQTCDTVCGLPRLHGYHNDASCMFPEYRSPPSSLHPNTLHTSSLPIRITSSDSMPAHTMYSDPPFLNPASTSGSSPIAQDRSEHSYRYPQPVWSGETDKVFLGSSPDPGPGPFIPYVAPVASMFPAARSWSASPNLVASPYCQPQYLQRQAQSSVHTLSPALCMPPDASPPLPHTPFSHPGSAPFATPTTPSTTGSQTYGALPPTAMFSVPSKVRRNASPTKKLTVVDPEQSRSHLLIKRLVITGLRGRLLVDHCWKVAQCVVIKNERTDKDDARRRASTPGSEYEDPGDRSRVWQRSLRNTRLQTKNQADSLTKKSQCDGNELMRGQRRDSLQDGQSDLAIRTPLPYLKRHQGPVGENPSINPQIDVPDNIAPFVSTAVLTTATSASTFFSAQTPKLAAFVQPTAPQNRASSRSLLPGVQGPKAATFLFDDPEEVLREATRMRRSRSPTKPAPCTPTILPAQISMTVDQEGPETSSPLSSVPCSPSPERSDEAVDARSTPLDQIPQLDGSPERATPATSKKPFPFPALNSQPIDSNPSPSVSPITKKRKFSHQPLSETPRSPSRLKTVNNPPLNDDCVIAFAESTDKGGEKAVLRQVRGERQGVFKEEYVVLAVRFFIPGG</sequence>
<protein>
    <submittedName>
        <fullName evidence="1">Uncharacterized protein</fullName>
    </submittedName>
</protein>
<comment type="caution">
    <text evidence="1">The sequence shown here is derived from an EMBL/GenBank/DDBJ whole genome shotgun (WGS) entry which is preliminary data.</text>
</comment>
<evidence type="ECO:0000313" key="2">
    <source>
        <dbReference type="Proteomes" id="UP001153331"/>
    </source>
</evidence>
<evidence type="ECO:0000313" key="1">
    <source>
        <dbReference type="EMBL" id="KAJ8111206.1"/>
    </source>
</evidence>
<name>A0ACC2I7Q7_9PLEO</name>
<organism evidence="1 2">
    <name type="scientific">Boeremia exigua</name>
    <dbReference type="NCBI Taxonomy" id="749465"/>
    <lineage>
        <taxon>Eukaryota</taxon>
        <taxon>Fungi</taxon>
        <taxon>Dikarya</taxon>
        <taxon>Ascomycota</taxon>
        <taxon>Pezizomycotina</taxon>
        <taxon>Dothideomycetes</taxon>
        <taxon>Pleosporomycetidae</taxon>
        <taxon>Pleosporales</taxon>
        <taxon>Pleosporineae</taxon>
        <taxon>Didymellaceae</taxon>
        <taxon>Boeremia</taxon>
    </lineage>
</organism>
<proteinExistence type="predicted"/>
<dbReference type="Proteomes" id="UP001153331">
    <property type="component" value="Unassembled WGS sequence"/>
</dbReference>
<reference evidence="1" key="1">
    <citation type="submission" date="2022-11" db="EMBL/GenBank/DDBJ databases">
        <title>Genome Sequence of Boeremia exigua.</title>
        <authorList>
            <person name="Buettner E."/>
        </authorList>
    </citation>
    <scope>NUCLEOTIDE SEQUENCE</scope>
    <source>
        <strain evidence="1">CU02</strain>
    </source>
</reference>
<gene>
    <name evidence="1" type="ORF">OPT61_g6151</name>
</gene>